<evidence type="ECO:0000256" key="3">
    <source>
        <dbReference type="SAM" id="Phobius"/>
    </source>
</evidence>
<dbReference type="Proteomes" id="UP000502823">
    <property type="component" value="Unassembled WGS sequence"/>
</dbReference>
<feature type="non-terminal residue" evidence="5">
    <location>
        <position position="1"/>
    </location>
</feature>
<feature type="compositionally biased region" description="Basic and acidic residues" evidence="2">
    <location>
        <begin position="124"/>
        <end position="161"/>
    </location>
</feature>
<dbReference type="EMBL" id="BLKM01000325">
    <property type="protein sequence ID" value="GFG31630.1"/>
    <property type="molecule type" value="Genomic_DNA"/>
</dbReference>
<name>A0A6L2PJK2_COPFO</name>
<evidence type="ECO:0000256" key="1">
    <source>
        <dbReference type="ARBA" id="ARBA00023180"/>
    </source>
</evidence>
<keyword evidence="3" id="KW-0812">Transmembrane</keyword>
<evidence type="ECO:0000313" key="6">
    <source>
        <dbReference type="Proteomes" id="UP000502823"/>
    </source>
</evidence>
<accession>A0A6L2PJK2</accession>
<keyword evidence="3" id="KW-0472">Membrane</keyword>
<dbReference type="OrthoDB" id="408631at2759"/>
<feature type="domain" description="Carboxylesterase type B" evidence="4">
    <location>
        <begin position="214"/>
        <end position="667"/>
    </location>
</feature>
<dbReference type="AlphaFoldDB" id="A0A6L2PJK2"/>
<comment type="caution">
    <text evidence="5">The sequence shown here is derived from an EMBL/GenBank/DDBJ whole genome shotgun (WGS) entry which is preliminary data.</text>
</comment>
<dbReference type="SUPFAM" id="SSF53474">
    <property type="entry name" value="alpha/beta-Hydrolases"/>
    <property type="match status" value="1"/>
</dbReference>
<feature type="region of interest" description="Disordered" evidence="2">
    <location>
        <begin position="102"/>
        <end position="161"/>
    </location>
</feature>
<keyword evidence="1" id="KW-0325">Glycoprotein</keyword>
<gene>
    <name evidence="5" type="ORF">Cfor_03204</name>
</gene>
<proteinExistence type="predicted"/>
<dbReference type="InterPro" id="IPR002018">
    <property type="entry name" value="CarbesteraseB"/>
</dbReference>
<keyword evidence="6" id="KW-1185">Reference proteome</keyword>
<feature type="compositionally biased region" description="Polar residues" evidence="2">
    <location>
        <begin position="21"/>
        <end position="38"/>
    </location>
</feature>
<keyword evidence="3" id="KW-1133">Transmembrane helix</keyword>
<evidence type="ECO:0000259" key="4">
    <source>
        <dbReference type="Pfam" id="PF00135"/>
    </source>
</evidence>
<dbReference type="FunCoup" id="A0A6L2PJK2">
    <property type="interactions" value="59"/>
</dbReference>
<dbReference type="PANTHER" id="PTHR11559">
    <property type="entry name" value="CARBOXYLESTERASE"/>
    <property type="match status" value="1"/>
</dbReference>
<organism evidence="5 6">
    <name type="scientific">Coptotermes formosanus</name>
    <name type="common">Formosan subterranean termite</name>
    <dbReference type="NCBI Taxonomy" id="36987"/>
    <lineage>
        <taxon>Eukaryota</taxon>
        <taxon>Metazoa</taxon>
        <taxon>Ecdysozoa</taxon>
        <taxon>Arthropoda</taxon>
        <taxon>Hexapoda</taxon>
        <taxon>Insecta</taxon>
        <taxon>Pterygota</taxon>
        <taxon>Neoptera</taxon>
        <taxon>Polyneoptera</taxon>
        <taxon>Dictyoptera</taxon>
        <taxon>Blattodea</taxon>
        <taxon>Blattoidea</taxon>
        <taxon>Termitoidae</taxon>
        <taxon>Rhinotermitidae</taxon>
        <taxon>Coptotermes</taxon>
    </lineage>
</organism>
<dbReference type="InParanoid" id="A0A6L2PJK2"/>
<sequence>EGELDVEEGRDLLQEAPCIATSVTPADTGVSKEQTPPSKVSRLPALKLVNPFSKKKGQSGETSEAGGSAAGEEEGGSSKKTGLLEAIRLPLVSVFPRSKLKSAKDPEIGQQAGLASMETLDDSTGEKVEKLTNGDDGMESVKLDTEEKTDPDKNEEAEGKPNWRDRIRSLSKLQLIVFGSVIFLLLLIIIIAITPFGMHKETTPFPLVDEHVKIAYTSCGPVEGLVEDGAFAFRGIPYAVSPVGERRWKPAQPLESLESCWDGTFNVHNATPVCWQIYPDGKMDGTEDCLNLDIFTPKINYLNPLPVVVLISAESLSGGSPGTLHINASLARAKDVVFVRPNFRLGVLGFLAAEAIKKDIHPPTSGNYGLSDIVVALKWIKQNIENFGGDKKSVTLLGHRAGGTLVTALTAYREAKGLFSNAWVSSGASIFPGKELIESERENAPFVETLGCVEDVECLKNKDAEEILDAVPETWRLPLQDLPQTDDEGSSAKHQWLVLDGKFLQEHVSDAWKSNGLHAKLIMGSTVHADIPPRLRTQSENWLEKSVKKHVMSSVVGRKNLTDEALRRYGADWPGLVAMISDIRTVCPLLYLSQSQQGKAIPFYLVNHTRENPSTGPRPEELADVAVDVEAILGLYDAQTLSERRYVKAIQNLFYHFVRHGELKNPHSLGSNQALMIDQDIIPFKNFSNCDLWFANDIVPRYGRID</sequence>
<reference evidence="6" key="1">
    <citation type="submission" date="2020-01" db="EMBL/GenBank/DDBJ databases">
        <title>Draft genome sequence of the Termite Coptotermes fromosanus.</title>
        <authorList>
            <person name="Itakura S."/>
            <person name="Yosikawa Y."/>
            <person name="Umezawa K."/>
        </authorList>
    </citation>
    <scope>NUCLEOTIDE SEQUENCE [LARGE SCALE GENOMIC DNA]</scope>
</reference>
<dbReference type="Gene3D" id="3.40.50.1820">
    <property type="entry name" value="alpha/beta hydrolase"/>
    <property type="match status" value="1"/>
</dbReference>
<dbReference type="InterPro" id="IPR029058">
    <property type="entry name" value="AB_hydrolase_fold"/>
</dbReference>
<evidence type="ECO:0000313" key="5">
    <source>
        <dbReference type="EMBL" id="GFG31630.1"/>
    </source>
</evidence>
<dbReference type="Pfam" id="PF00135">
    <property type="entry name" value="COesterase"/>
    <property type="match status" value="1"/>
</dbReference>
<dbReference type="InterPro" id="IPR050309">
    <property type="entry name" value="Type-B_Carboxylest/Lipase"/>
</dbReference>
<feature type="transmembrane region" description="Helical" evidence="3">
    <location>
        <begin position="173"/>
        <end position="198"/>
    </location>
</feature>
<feature type="region of interest" description="Disordered" evidence="2">
    <location>
        <begin position="1"/>
        <end position="82"/>
    </location>
</feature>
<evidence type="ECO:0000256" key="2">
    <source>
        <dbReference type="SAM" id="MobiDB-lite"/>
    </source>
</evidence>
<protein>
    <recommendedName>
        <fullName evidence="4">Carboxylesterase type B domain-containing protein</fullName>
    </recommendedName>
</protein>